<name>A0A160V8N2_9ZZZZ</name>
<dbReference type="InterPro" id="IPR004099">
    <property type="entry name" value="Pyr_nucl-diS_OxRdtase_dimer"/>
</dbReference>
<evidence type="ECO:0000259" key="1">
    <source>
        <dbReference type="Pfam" id="PF02852"/>
    </source>
</evidence>
<evidence type="ECO:0000313" key="2">
    <source>
        <dbReference type="EMBL" id="CUV02354.1"/>
    </source>
</evidence>
<dbReference type="Gene3D" id="3.30.390.30">
    <property type="match status" value="1"/>
</dbReference>
<feature type="domain" description="Pyridine nucleotide-disulphide oxidoreductase dimerisation" evidence="1">
    <location>
        <begin position="1"/>
        <end position="59"/>
    </location>
</feature>
<reference evidence="2" key="1">
    <citation type="submission" date="2015-10" db="EMBL/GenBank/DDBJ databases">
        <authorList>
            <person name="Gilbert D.G."/>
        </authorList>
    </citation>
    <scope>NUCLEOTIDE SEQUENCE</scope>
</reference>
<dbReference type="Pfam" id="PF02852">
    <property type="entry name" value="Pyr_redox_dim"/>
    <property type="match status" value="1"/>
</dbReference>
<sequence>MKVLPDPETEEIPGCHIIGTDVATLIQEVANAVRSRAGVDAILQSIYVHPYLPEVVQRAFGGLPV</sequence>
<gene>
    <name evidence="2" type="ORF">MGWOODY_Clf2211</name>
</gene>
<dbReference type="EMBL" id="FAXA01000240">
    <property type="protein sequence ID" value="CUV02354.1"/>
    <property type="molecule type" value="Genomic_DNA"/>
</dbReference>
<organism evidence="2">
    <name type="scientific">hydrothermal vent metagenome</name>
    <dbReference type="NCBI Taxonomy" id="652676"/>
    <lineage>
        <taxon>unclassified sequences</taxon>
        <taxon>metagenomes</taxon>
        <taxon>ecological metagenomes</taxon>
    </lineage>
</organism>
<accession>A0A160V8N2</accession>
<dbReference type="AlphaFoldDB" id="A0A160V8N2"/>
<protein>
    <recommendedName>
        <fullName evidence="1">Pyridine nucleotide-disulphide oxidoreductase dimerisation domain-containing protein</fullName>
    </recommendedName>
</protein>
<dbReference type="SUPFAM" id="SSF55424">
    <property type="entry name" value="FAD/NAD-linked reductases, dimerisation (C-terminal) domain"/>
    <property type="match status" value="1"/>
</dbReference>
<dbReference type="InterPro" id="IPR016156">
    <property type="entry name" value="FAD/NAD-linked_Rdtase_dimer_sf"/>
</dbReference>
<proteinExistence type="predicted"/>